<dbReference type="RefSeq" id="WP_066386415.1">
    <property type="nucleotide sequence ID" value="NZ_CP036246.2"/>
</dbReference>
<dbReference type="InterPro" id="IPR020889">
    <property type="entry name" value="LipoPS_assembly_LptD"/>
</dbReference>
<dbReference type="GO" id="GO:0043165">
    <property type="term" value="P:Gram-negative-bacterium-type cell outer membrane assembly"/>
    <property type="evidence" value="ECO:0007669"/>
    <property type="project" value="InterPro"/>
</dbReference>
<accession>A0A5C2HCS5</accession>
<reference evidence="1 2" key="1">
    <citation type="submission" date="2019-09" db="EMBL/GenBank/DDBJ databases">
        <title>Complete genome sequencing of four Arcobacter species reveals a diverse suite of mobile elements.</title>
        <authorList>
            <person name="Miller W.G."/>
            <person name="Yee E."/>
            <person name="Bono J.L."/>
        </authorList>
    </citation>
    <scope>NUCLEOTIDE SEQUENCE [LARGE SCALE GENOMIC DNA]</scope>
    <source>
        <strain evidence="1 2">CCUG 56899</strain>
    </source>
</reference>
<dbReference type="HAMAP" id="MF_01411">
    <property type="entry name" value="LPS_assembly_LptD"/>
    <property type="match status" value="1"/>
</dbReference>
<dbReference type="InterPro" id="IPR050218">
    <property type="entry name" value="LptD"/>
</dbReference>
<dbReference type="KEGG" id="apoc:APORC_0995"/>
<organism evidence="1 2">
    <name type="scientific">Arcobacter porcinus</name>
    <dbReference type="NCBI Taxonomy" id="1935204"/>
    <lineage>
        <taxon>Bacteria</taxon>
        <taxon>Pseudomonadati</taxon>
        <taxon>Campylobacterota</taxon>
        <taxon>Epsilonproteobacteria</taxon>
        <taxon>Campylobacterales</taxon>
        <taxon>Arcobacteraceae</taxon>
        <taxon>Arcobacter</taxon>
    </lineage>
</organism>
<dbReference type="PANTHER" id="PTHR30189">
    <property type="entry name" value="LPS-ASSEMBLY PROTEIN"/>
    <property type="match status" value="1"/>
</dbReference>
<dbReference type="AlphaFoldDB" id="A0A5C2HCS5"/>
<name>A0A5C2HCS5_9BACT</name>
<proteinExistence type="inferred from homology"/>
<dbReference type="GO" id="GO:1990351">
    <property type="term" value="C:transporter complex"/>
    <property type="evidence" value="ECO:0007669"/>
    <property type="project" value="TreeGrafter"/>
</dbReference>
<reference evidence="1 2" key="2">
    <citation type="submission" date="2019-09" db="EMBL/GenBank/DDBJ databases">
        <title>Taxonomic note: a critical rebuttal of the proposed division of the genus Arcobacter into six genera, emended descriptions of Arcobacter anaerophilus and the genus Arcobacter, and an assessment of genus-level boundaries for Epsilonproteobacteria using in silico genomic comparator tools.</title>
        <authorList>
            <person name="On S.L.W."/>
            <person name="Miller W.G."/>
            <person name="Biggs P."/>
            <person name="Cornelius A."/>
            <person name="Vandamme P."/>
        </authorList>
    </citation>
    <scope>NUCLEOTIDE SEQUENCE [LARGE SCALE GENOMIC DNA]</scope>
    <source>
        <strain evidence="1 2">CCUG 56899</strain>
    </source>
</reference>
<sequence length="725" mass="84653">MHKFSYFLLSISLLTINLLAKENISEKLQLVAKNIEAKNNIIIAKDDVIAYSPTYYISADKLIFDREKESLELFGNVLIIKDNKLQTQSKYAFLDMKNDLGVQDPIFLIDSSSNIWTNAKELKKEQEKLELVDSIISSCDCFDPAWSIRASSSNYDTKDMWVNTFNTRLYIKDIPVFYLPYFGFPTDTTRRTGLLFPTIGYGKSEGFLYSQPIFIAPKDNYDFEIVPQIRTIRGYGVYGTFRYAVTPDSILNIKSGYFKENNSYLKDRDLLKDDKYNNEHYGISLDYEQKNILTKKTSSYEDGFFTSLNYVNDIEYLELSSLNGNVQSDKNIESKLNYYFNTPNYFAGTYLKYYIDTQRNSNPKKERILQELPQVQLHSYNKSILLENLVYSADFKYQNLTRIEGITAQVYNFSVPISYSKNIFNDHIFLGAESKTMFTNYRYDNYPNNKNFDDGTLVQNLTTLFIGTDLIKPYSNIIHTVNLSLNHEIPSNWYKDGDLHNVTVIKKENEINTKYDNLTPFPTIQNKKRTIAKLNQSFYNKENSKQLINHQISQSVYYDDDDTAKLQDLENYLRVYYKNSTFSGRVVYNVADEKIVETSLDAKLDLESFSLNTGYYNSIKTDNEFFSRDDLESYRVETKYKINSSYALRYYENYDLQEKIRNRQGFGFEIDDSCWSLDLRYEKEIVPSSSSNYSNRRQDIVYATLVLKPIGGIKPTYKVYDSESR</sequence>
<evidence type="ECO:0000313" key="1">
    <source>
        <dbReference type="EMBL" id="QEP40597.1"/>
    </source>
</evidence>
<dbReference type="Proteomes" id="UP000322644">
    <property type="component" value="Chromosome"/>
</dbReference>
<gene>
    <name evidence="1" type="primary">lptD</name>
    <name evidence="1" type="ORF">APORC_0995</name>
</gene>
<dbReference type="PANTHER" id="PTHR30189:SF1">
    <property type="entry name" value="LPS-ASSEMBLY PROTEIN LPTD"/>
    <property type="match status" value="1"/>
</dbReference>
<protein>
    <submittedName>
        <fullName evidence="1">Lipooligosaccharide transport system, OM translocon component LptD</fullName>
    </submittedName>
</protein>
<dbReference type="GO" id="GO:0015920">
    <property type="term" value="P:lipopolysaccharide transport"/>
    <property type="evidence" value="ECO:0007669"/>
    <property type="project" value="InterPro"/>
</dbReference>
<dbReference type="GO" id="GO:0009279">
    <property type="term" value="C:cell outer membrane"/>
    <property type="evidence" value="ECO:0007669"/>
    <property type="project" value="InterPro"/>
</dbReference>
<evidence type="ECO:0000313" key="2">
    <source>
        <dbReference type="Proteomes" id="UP000322644"/>
    </source>
</evidence>
<dbReference type="EMBL" id="CP036246">
    <property type="protein sequence ID" value="QEP40597.1"/>
    <property type="molecule type" value="Genomic_DNA"/>
</dbReference>